<dbReference type="Proteomes" id="UP001177260">
    <property type="component" value="Unassembled WGS sequence"/>
</dbReference>
<organism evidence="1 2">
    <name type="scientific">Aspergillus melleus</name>
    <dbReference type="NCBI Taxonomy" id="138277"/>
    <lineage>
        <taxon>Eukaryota</taxon>
        <taxon>Fungi</taxon>
        <taxon>Dikarya</taxon>
        <taxon>Ascomycota</taxon>
        <taxon>Pezizomycotina</taxon>
        <taxon>Eurotiomycetes</taxon>
        <taxon>Eurotiomycetidae</taxon>
        <taxon>Eurotiales</taxon>
        <taxon>Aspergillaceae</taxon>
        <taxon>Aspergillus</taxon>
        <taxon>Aspergillus subgen. Circumdati</taxon>
    </lineage>
</organism>
<evidence type="ECO:0000313" key="1">
    <source>
        <dbReference type="EMBL" id="KAK1140231.1"/>
    </source>
</evidence>
<name>A0ACC3AR72_9EURO</name>
<evidence type="ECO:0000313" key="2">
    <source>
        <dbReference type="Proteomes" id="UP001177260"/>
    </source>
</evidence>
<protein>
    <submittedName>
        <fullName evidence="1">Uncharacterized protein</fullName>
    </submittedName>
</protein>
<reference evidence="1 2" key="1">
    <citation type="journal article" date="2023" name="ACS Omega">
        <title>Identification of the Neoaspergillic Acid Biosynthesis Gene Cluster by Establishing an In Vitro CRISPR-Ribonucleoprotein Genetic System in Aspergillus melleus.</title>
        <authorList>
            <person name="Yuan B."/>
            <person name="Grau M.F."/>
            <person name="Murata R.M."/>
            <person name="Torok T."/>
            <person name="Venkateswaran K."/>
            <person name="Stajich J.E."/>
            <person name="Wang C.C.C."/>
        </authorList>
    </citation>
    <scope>NUCLEOTIDE SEQUENCE [LARGE SCALE GENOMIC DNA]</scope>
    <source>
        <strain evidence="1 2">IMV 1140</strain>
    </source>
</reference>
<keyword evidence="2" id="KW-1185">Reference proteome</keyword>
<dbReference type="EMBL" id="JAOPJF010000087">
    <property type="protein sequence ID" value="KAK1140231.1"/>
    <property type="molecule type" value="Genomic_DNA"/>
</dbReference>
<gene>
    <name evidence="1" type="ORF">N8T08_010528</name>
</gene>
<accession>A0ACC3AR72</accession>
<comment type="caution">
    <text evidence="1">The sequence shown here is derived from an EMBL/GenBank/DDBJ whole genome shotgun (WGS) entry which is preliminary data.</text>
</comment>
<proteinExistence type="predicted"/>
<sequence length="261" mass="28092">MSASKPEIVLIGGAWHYPESYAKFRTSLESQLGLPVHIPQLTTMNGARPPTADLYTDTAAIRQFVTGLADEGRSLVVLMHSYGGQVGTNALTGLGADARKQQGLSGGVSQLIYICAHALSEGQSVFKVIEQSGHGEIIPFMFDYAEDGTCLPRDAKGVVGPGLSDEELEAFLASLGRWNSKTFGQPIERCAWRDIPVSYIHTLNDSVLPLAYQKAFVGGMEAAGRRVRVFDVETGHCPTITMPEEVAKIVQQVVEGVAVQT</sequence>